<evidence type="ECO:0000313" key="3">
    <source>
        <dbReference type="Proteomes" id="UP000800096"/>
    </source>
</evidence>
<name>A0A6A5QKH1_AMPQU</name>
<gene>
    <name evidence="2" type="ORF">BDU57DRAFT_518040</name>
</gene>
<protein>
    <submittedName>
        <fullName evidence="2">Uncharacterized protein</fullName>
    </submittedName>
</protein>
<evidence type="ECO:0000313" key="2">
    <source>
        <dbReference type="EMBL" id="KAF1915186.1"/>
    </source>
</evidence>
<dbReference type="AlphaFoldDB" id="A0A6A5QKH1"/>
<dbReference type="Proteomes" id="UP000800096">
    <property type="component" value="Unassembled WGS sequence"/>
</dbReference>
<reference evidence="2" key="1">
    <citation type="journal article" date="2020" name="Stud. Mycol.">
        <title>101 Dothideomycetes genomes: a test case for predicting lifestyles and emergence of pathogens.</title>
        <authorList>
            <person name="Haridas S."/>
            <person name="Albert R."/>
            <person name="Binder M."/>
            <person name="Bloem J."/>
            <person name="Labutti K."/>
            <person name="Salamov A."/>
            <person name="Andreopoulos B."/>
            <person name="Baker S."/>
            <person name="Barry K."/>
            <person name="Bills G."/>
            <person name="Bluhm B."/>
            <person name="Cannon C."/>
            <person name="Castanera R."/>
            <person name="Culley D."/>
            <person name="Daum C."/>
            <person name="Ezra D."/>
            <person name="Gonzalez J."/>
            <person name="Henrissat B."/>
            <person name="Kuo A."/>
            <person name="Liang C."/>
            <person name="Lipzen A."/>
            <person name="Lutzoni F."/>
            <person name="Magnuson J."/>
            <person name="Mondo S."/>
            <person name="Nolan M."/>
            <person name="Ohm R."/>
            <person name="Pangilinan J."/>
            <person name="Park H.-J."/>
            <person name="Ramirez L."/>
            <person name="Alfaro M."/>
            <person name="Sun H."/>
            <person name="Tritt A."/>
            <person name="Yoshinaga Y."/>
            <person name="Zwiers L.-H."/>
            <person name="Turgeon B."/>
            <person name="Goodwin S."/>
            <person name="Spatafora J."/>
            <person name="Crous P."/>
            <person name="Grigoriev I."/>
        </authorList>
    </citation>
    <scope>NUCLEOTIDE SEQUENCE</scope>
    <source>
        <strain evidence="2">HMLAC05119</strain>
    </source>
</reference>
<feature type="region of interest" description="Disordered" evidence="1">
    <location>
        <begin position="80"/>
        <end position="122"/>
    </location>
</feature>
<evidence type="ECO:0000256" key="1">
    <source>
        <dbReference type="SAM" id="MobiDB-lite"/>
    </source>
</evidence>
<sequence length="122" mass="13376">MEPSPPLVFKISMRLAVLSPLATCRPDPDSHSGPANKMLSPPFVASPVPYPAQIQIAMRLVQCPPTWSLNHTRREATNLFPPHVRSFNRKPSSPNVTIGAPSRTRDESSLQPITERGSEVSP</sequence>
<organism evidence="2 3">
    <name type="scientific">Ampelomyces quisqualis</name>
    <name type="common">Powdery mildew agent</name>
    <dbReference type="NCBI Taxonomy" id="50730"/>
    <lineage>
        <taxon>Eukaryota</taxon>
        <taxon>Fungi</taxon>
        <taxon>Dikarya</taxon>
        <taxon>Ascomycota</taxon>
        <taxon>Pezizomycotina</taxon>
        <taxon>Dothideomycetes</taxon>
        <taxon>Pleosporomycetidae</taxon>
        <taxon>Pleosporales</taxon>
        <taxon>Pleosporineae</taxon>
        <taxon>Phaeosphaeriaceae</taxon>
        <taxon>Ampelomyces</taxon>
    </lineage>
</organism>
<dbReference type="EMBL" id="ML979136">
    <property type="protein sequence ID" value="KAF1915186.1"/>
    <property type="molecule type" value="Genomic_DNA"/>
</dbReference>
<accession>A0A6A5QKH1</accession>
<proteinExistence type="predicted"/>
<keyword evidence="3" id="KW-1185">Reference proteome</keyword>